<dbReference type="RefSeq" id="WP_246076997.1">
    <property type="nucleotide sequence ID" value="NZ_SSHJ02000006.1"/>
</dbReference>
<sequence>MKRNTIDQLEAILTDPDLRVPFFDGKTAYYSRQEEIDTAIQKVLSNGDYINGSEVTEFASNLANYLDVAKVIPCANGTDAITLALMALGLGKGDQVIVPTFNFIAAAEAIALLGLEPVFVDIDASSFNINVAELEKQITTQTKAIIVVHLFGLAADMYSIMGLAKKYDLFVIEDVAQALGGTYQGKKLGTVGHIGCTSFFPTKNLACFGDGGAVFTNDLNLAKRVKMLANHGQAQKYDHQYIGLNSRLDTLQAAILNVQLRGLDKAIVERKEIAGGYHQSLKNVASVSLPKEDQAHTYNQFCILLANRELRDQLKSYLKENGVDTMIYYPKPNHLQPAFTKPGYQLGDFPAAEDTCERILALPIYPHLDNEKQTYITKLIVRFLK</sequence>
<protein>
    <submittedName>
        <fullName evidence="2">DegT/DnrJ/EryC1/StrS family aminotransferase</fullName>
    </submittedName>
</protein>
<evidence type="ECO:0000313" key="3">
    <source>
        <dbReference type="Proteomes" id="UP001517247"/>
    </source>
</evidence>
<dbReference type="Gene3D" id="3.40.640.10">
    <property type="entry name" value="Type I PLP-dependent aspartate aminotransferase-like (Major domain)"/>
    <property type="match status" value="1"/>
</dbReference>
<dbReference type="Pfam" id="PF01041">
    <property type="entry name" value="DegT_DnrJ_EryC1"/>
    <property type="match status" value="1"/>
</dbReference>
<dbReference type="Proteomes" id="UP001517247">
    <property type="component" value="Unassembled WGS sequence"/>
</dbReference>
<keyword evidence="3" id="KW-1185">Reference proteome</keyword>
<comment type="caution">
    <text evidence="2">The sequence shown here is derived from an EMBL/GenBank/DDBJ whole genome shotgun (WGS) entry which is preliminary data.</text>
</comment>
<dbReference type="PIRSF" id="PIRSF000390">
    <property type="entry name" value="PLP_StrS"/>
    <property type="match status" value="1"/>
</dbReference>
<dbReference type="InterPro" id="IPR015421">
    <property type="entry name" value="PyrdxlP-dep_Trfase_major"/>
</dbReference>
<dbReference type="InterPro" id="IPR015422">
    <property type="entry name" value="PyrdxlP-dep_Trfase_small"/>
</dbReference>
<reference evidence="2 3" key="1">
    <citation type="submission" date="2024-12" db="EMBL/GenBank/DDBJ databases">
        <authorList>
            <person name="Hu S."/>
        </authorList>
    </citation>
    <scope>NUCLEOTIDE SEQUENCE [LARGE SCALE GENOMIC DNA]</scope>
    <source>
        <strain evidence="2 3">THG-T11</strain>
    </source>
</reference>
<keyword evidence="2" id="KW-0032">Aminotransferase</keyword>
<keyword evidence="2" id="KW-0808">Transferase</keyword>
<dbReference type="EMBL" id="SSHJ02000006">
    <property type="protein sequence ID" value="MFN0255858.1"/>
    <property type="molecule type" value="Genomic_DNA"/>
</dbReference>
<evidence type="ECO:0000313" key="2">
    <source>
        <dbReference type="EMBL" id="MFN0255858.1"/>
    </source>
</evidence>
<proteinExistence type="inferred from homology"/>
<dbReference type="PANTHER" id="PTHR30244:SF42">
    <property type="entry name" value="UDP-2-ACETAMIDO-2-DEOXY-3-OXO-D-GLUCURONATE AMINOTRANSFERASE"/>
    <property type="match status" value="1"/>
</dbReference>
<accession>A0ABW9J5P9</accession>
<name>A0ABW9J5P9_9SPHI</name>
<dbReference type="CDD" id="cd00616">
    <property type="entry name" value="AHBA_syn"/>
    <property type="match status" value="1"/>
</dbReference>
<dbReference type="SUPFAM" id="SSF53383">
    <property type="entry name" value="PLP-dependent transferases"/>
    <property type="match status" value="1"/>
</dbReference>
<dbReference type="GO" id="GO:0008483">
    <property type="term" value="F:transaminase activity"/>
    <property type="evidence" value="ECO:0007669"/>
    <property type="project" value="UniProtKB-KW"/>
</dbReference>
<dbReference type="PANTHER" id="PTHR30244">
    <property type="entry name" value="TRANSAMINASE"/>
    <property type="match status" value="1"/>
</dbReference>
<dbReference type="InterPro" id="IPR015424">
    <property type="entry name" value="PyrdxlP-dep_Trfase"/>
</dbReference>
<gene>
    <name evidence="2" type="ORF">E6A44_009770</name>
</gene>
<comment type="similarity">
    <text evidence="1">Belongs to the DegT/DnrJ/EryC1 family.</text>
</comment>
<keyword evidence="1" id="KW-0663">Pyridoxal phosphate</keyword>
<dbReference type="InterPro" id="IPR000653">
    <property type="entry name" value="DegT/StrS_aminotransferase"/>
</dbReference>
<dbReference type="Gene3D" id="3.90.1150.10">
    <property type="entry name" value="Aspartate Aminotransferase, domain 1"/>
    <property type="match status" value="1"/>
</dbReference>
<evidence type="ECO:0000256" key="1">
    <source>
        <dbReference type="RuleBase" id="RU004508"/>
    </source>
</evidence>
<organism evidence="2 3">
    <name type="scientific">Pedobacter ureilyticus</name>
    <dbReference type="NCBI Taxonomy" id="1393051"/>
    <lineage>
        <taxon>Bacteria</taxon>
        <taxon>Pseudomonadati</taxon>
        <taxon>Bacteroidota</taxon>
        <taxon>Sphingobacteriia</taxon>
        <taxon>Sphingobacteriales</taxon>
        <taxon>Sphingobacteriaceae</taxon>
        <taxon>Pedobacter</taxon>
    </lineage>
</organism>